<keyword evidence="1" id="KW-0472">Membrane</keyword>
<feature type="transmembrane region" description="Helical" evidence="1">
    <location>
        <begin position="113"/>
        <end position="137"/>
    </location>
</feature>
<evidence type="ECO:0000313" key="2">
    <source>
        <dbReference type="EMBL" id="VCU71604.1"/>
    </source>
</evidence>
<sequence length="149" mass="16324">MEKAAQRQLLMAKLSIQFTIALLLSLVMTAINYGFKESFAHNWLKGFIVAFIIIPLALRLIPFIAKCVRAAIGDCSPLLLRSVVAVCVAAMMEGVIAFAVTLAQHGVESGWTVLWATTFVKALPLGLLIGITMTFFVQPRMQRLAMQAN</sequence>
<feature type="transmembrane region" description="Helical" evidence="1">
    <location>
        <begin position="12"/>
        <end position="35"/>
    </location>
</feature>
<dbReference type="InterPro" id="IPR021529">
    <property type="entry name" value="DUF2798"/>
</dbReference>
<feature type="transmembrane region" description="Helical" evidence="1">
    <location>
        <begin position="47"/>
        <end position="66"/>
    </location>
</feature>
<accession>A0A3P4B5M0</accession>
<keyword evidence="1" id="KW-1133">Transmembrane helix</keyword>
<evidence type="ECO:0000313" key="3">
    <source>
        <dbReference type="Proteomes" id="UP000277294"/>
    </source>
</evidence>
<evidence type="ECO:0000256" key="1">
    <source>
        <dbReference type="SAM" id="Phobius"/>
    </source>
</evidence>
<keyword evidence="1" id="KW-0812">Transmembrane</keyword>
<dbReference type="RefSeq" id="WP_124081194.1">
    <property type="nucleotide sequence ID" value="NZ_UWPJ01000027.1"/>
</dbReference>
<feature type="transmembrane region" description="Helical" evidence="1">
    <location>
        <begin position="78"/>
        <end position="101"/>
    </location>
</feature>
<dbReference type="Pfam" id="PF11391">
    <property type="entry name" value="DUF2798"/>
    <property type="match status" value="1"/>
</dbReference>
<reference evidence="2 3" key="1">
    <citation type="submission" date="2018-10" db="EMBL/GenBank/DDBJ databases">
        <authorList>
            <person name="Criscuolo A."/>
        </authorList>
    </citation>
    <scope>NUCLEOTIDE SEQUENCE [LARGE SCALE GENOMIC DNA]</scope>
    <source>
        <strain evidence="2">DnA1</strain>
    </source>
</reference>
<gene>
    <name evidence="2" type="ORF">PIGHUM_03690</name>
</gene>
<keyword evidence="3" id="KW-1185">Reference proteome</keyword>
<dbReference type="OrthoDB" id="8481133at2"/>
<organism evidence="2 3">
    <name type="scientific">Pigmentiphaga humi</name>
    <dbReference type="NCBI Taxonomy" id="2478468"/>
    <lineage>
        <taxon>Bacteria</taxon>
        <taxon>Pseudomonadati</taxon>
        <taxon>Pseudomonadota</taxon>
        <taxon>Betaproteobacteria</taxon>
        <taxon>Burkholderiales</taxon>
        <taxon>Alcaligenaceae</taxon>
        <taxon>Pigmentiphaga</taxon>
    </lineage>
</organism>
<protein>
    <recommendedName>
        <fullName evidence="4">DUF2798 domain-containing protein</fullName>
    </recommendedName>
</protein>
<proteinExistence type="predicted"/>
<dbReference type="EMBL" id="UWPJ01000027">
    <property type="protein sequence ID" value="VCU71604.1"/>
    <property type="molecule type" value="Genomic_DNA"/>
</dbReference>
<dbReference type="Proteomes" id="UP000277294">
    <property type="component" value="Unassembled WGS sequence"/>
</dbReference>
<evidence type="ECO:0008006" key="4">
    <source>
        <dbReference type="Google" id="ProtNLM"/>
    </source>
</evidence>
<dbReference type="AlphaFoldDB" id="A0A3P4B5M0"/>
<name>A0A3P4B5M0_9BURK</name>